<evidence type="ECO:0000256" key="3">
    <source>
        <dbReference type="ARBA" id="ARBA00023180"/>
    </source>
</evidence>
<dbReference type="PROSITE" id="PS51470">
    <property type="entry name" value="FG_GAP"/>
    <property type="match status" value="2"/>
</dbReference>
<dbReference type="SMART" id="SM00191">
    <property type="entry name" value="Int_alpha"/>
    <property type="match status" value="4"/>
</dbReference>
<dbReference type="Pfam" id="PF01839">
    <property type="entry name" value="FG-GAP"/>
    <property type="match status" value="2"/>
</dbReference>
<reference evidence="5 6" key="1">
    <citation type="submission" date="2019-06" db="EMBL/GenBank/DDBJ databases">
        <title>Sequencing the genomes of 1000 actinobacteria strains.</title>
        <authorList>
            <person name="Klenk H.-P."/>
        </authorList>
    </citation>
    <scope>NUCLEOTIDE SEQUENCE [LARGE SCALE GENOMIC DNA]</scope>
    <source>
        <strain evidence="5 6">DSM 45928</strain>
    </source>
</reference>
<dbReference type="PANTHER" id="PTHR36220:SF1">
    <property type="entry name" value="GAMMA TUBULIN COMPLEX COMPONENT C-TERMINAL DOMAIN-CONTAINING PROTEIN"/>
    <property type="match status" value="1"/>
</dbReference>
<dbReference type="PANTHER" id="PTHR36220">
    <property type="entry name" value="UNNAMED PRODUCT"/>
    <property type="match status" value="1"/>
</dbReference>
<feature type="signal peptide" evidence="4">
    <location>
        <begin position="1"/>
        <end position="30"/>
    </location>
</feature>
<dbReference type="Proteomes" id="UP000317043">
    <property type="component" value="Unassembled WGS sequence"/>
</dbReference>
<keyword evidence="6" id="KW-1185">Reference proteome</keyword>
<accession>A0A543B1U8</accession>
<comment type="caution">
    <text evidence="5">The sequence shown here is derived from an EMBL/GenBank/DDBJ whole genome shotgun (WGS) entry which is preliminary data.</text>
</comment>
<dbReference type="AlphaFoldDB" id="A0A543B1U8"/>
<gene>
    <name evidence="5" type="ORF">FB566_4397</name>
</gene>
<evidence type="ECO:0000313" key="5">
    <source>
        <dbReference type="EMBL" id="TQL78803.1"/>
    </source>
</evidence>
<organism evidence="5 6">
    <name type="scientific">Stackebrandtia endophytica</name>
    <dbReference type="NCBI Taxonomy" id="1496996"/>
    <lineage>
        <taxon>Bacteria</taxon>
        <taxon>Bacillati</taxon>
        <taxon>Actinomycetota</taxon>
        <taxon>Actinomycetes</taxon>
        <taxon>Glycomycetales</taxon>
        <taxon>Glycomycetaceae</taxon>
        <taxon>Stackebrandtia</taxon>
    </lineage>
</organism>
<dbReference type="Gene3D" id="2.130.10.130">
    <property type="entry name" value="Integrin alpha, N-terminal"/>
    <property type="match status" value="2"/>
</dbReference>
<keyword evidence="2" id="KW-0677">Repeat</keyword>
<evidence type="ECO:0000256" key="2">
    <source>
        <dbReference type="ARBA" id="ARBA00022737"/>
    </source>
</evidence>
<dbReference type="InterPro" id="IPR013519">
    <property type="entry name" value="Int_alpha_beta-p"/>
</dbReference>
<dbReference type="InterPro" id="IPR028994">
    <property type="entry name" value="Integrin_alpha_N"/>
</dbReference>
<dbReference type="EMBL" id="VFOW01000001">
    <property type="protein sequence ID" value="TQL78803.1"/>
    <property type="molecule type" value="Genomic_DNA"/>
</dbReference>
<feature type="chain" id="PRO_5022106991" evidence="4">
    <location>
        <begin position="31"/>
        <end position="498"/>
    </location>
</feature>
<name>A0A543B1U8_9ACTN</name>
<evidence type="ECO:0000313" key="6">
    <source>
        <dbReference type="Proteomes" id="UP000317043"/>
    </source>
</evidence>
<dbReference type="InterPro" id="IPR013517">
    <property type="entry name" value="FG-GAP"/>
</dbReference>
<dbReference type="SUPFAM" id="SSF69318">
    <property type="entry name" value="Integrin alpha N-terminal domain"/>
    <property type="match status" value="1"/>
</dbReference>
<evidence type="ECO:0000256" key="4">
    <source>
        <dbReference type="SAM" id="SignalP"/>
    </source>
</evidence>
<proteinExistence type="predicted"/>
<evidence type="ECO:0000256" key="1">
    <source>
        <dbReference type="ARBA" id="ARBA00022729"/>
    </source>
</evidence>
<sequence>MSVRPSARWLISTVAVAVAVVTLTGEPAAANTCGSNIDSDFNGDGIADVAIGDPEATVGGHVGAGRVHVALTGIGTQTVTQSQIPDMGAEAGDGFGYALDSVDWNGDGCSDLVIGAPFEASGDKAESGMVILIPGSPGGLDPAARLIWRQGAAGIPGESETGDRFGYSVAAGVAAGKPFVVVGAPGETTGSMEQAGSVSYIRSDVKVTFDQDSSGVFGVVEAGDQYGYAVAASSRHFAVGGPGENVAGMDYSGTVGVFSHTITNGVPVQTGGVDQEQPGQGGIAEAGDWFGRSLSMVDYIHAGDTASDAGSLLAVGSPGEALGEVKAAGRIVTIRADGSLDEISSIHQGNTGVEGDVEPDDYFGWSVALANRAPGQAATWQNLLMAVGVPGEDSATHIDAGGVQVFSMVGAPGDHDVWAHGELQSVDRPEISDTRLGQYIHATAQHLFIGDPWGPSPAVYGIPWNNIVGSGTDPVLVYRPGEGGFPADGVGSFGVAIA</sequence>
<keyword evidence="1 4" id="KW-0732">Signal</keyword>
<keyword evidence="3" id="KW-0325">Glycoprotein</keyword>
<dbReference type="InParanoid" id="A0A543B1U8"/>
<protein>
    <submittedName>
        <fullName evidence="5">FG-GAP repeat protein</fullName>
    </submittedName>
</protein>